<protein>
    <recommendedName>
        <fullName evidence="3">HutD family protein</fullName>
    </recommendedName>
</protein>
<keyword evidence="2" id="KW-1185">Reference proteome</keyword>
<dbReference type="EMBL" id="BMZQ01000002">
    <property type="protein sequence ID" value="GHD16675.1"/>
    <property type="molecule type" value="Genomic_DNA"/>
</dbReference>
<dbReference type="RefSeq" id="WP_189504316.1">
    <property type="nucleotide sequence ID" value="NZ_BMZQ01000002.1"/>
</dbReference>
<organism evidence="1 2">
    <name type="scientific">Tianweitania populi</name>
    <dbReference type="NCBI Taxonomy" id="1607949"/>
    <lineage>
        <taxon>Bacteria</taxon>
        <taxon>Pseudomonadati</taxon>
        <taxon>Pseudomonadota</taxon>
        <taxon>Alphaproteobacteria</taxon>
        <taxon>Hyphomicrobiales</taxon>
        <taxon>Phyllobacteriaceae</taxon>
        <taxon>Tianweitania</taxon>
    </lineage>
</organism>
<dbReference type="PANTHER" id="PTHR37943">
    <property type="entry name" value="PROTEIN VES"/>
    <property type="match status" value="1"/>
</dbReference>
<dbReference type="Gene3D" id="2.60.120.10">
    <property type="entry name" value="Jelly Rolls"/>
    <property type="match status" value="1"/>
</dbReference>
<dbReference type="Proteomes" id="UP000630142">
    <property type="component" value="Unassembled WGS sequence"/>
</dbReference>
<evidence type="ECO:0000313" key="1">
    <source>
        <dbReference type="EMBL" id="GHD16675.1"/>
    </source>
</evidence>
<gene>
    <name evidence="1" type="ORF">GCM10016234_25050</name>
</gene>
<dbReference type="AlphaFoldDB" id="A0A8J3DPL7"/>
<evidence type="ECO:0000313" key="2">
    <source>
        <dbReference type="Proteomes" id="UP000630142"/>
    </source>
</evidence>
<comment type="caution">
    <text evidence="1">The sequence shown here is derived from an EMBL/GenBank/DDBJ whole genome shotgun (WGS) entry which is preliminary data.</text>
</comment>
<dbReference type="InterPro" id="IPR014710">
    <property type="entry name" value="RmlC-like_jellyroll"/>
</dbReference>
<evidence type="ECO:0008006" key="3">
    <source>
        <dbReference type="Google" id="ProtNLM"/>
    </source>
</evidence>
<reference evidence="1" key="2">
    <citation type="submission" date="2020-09" db="EMBL/GenBank/DDBJ databases">
        <authorList>
            <person name="Sun Q."/>
            <person name="Kim S."/>
        </authorList>
    </citation>
    <scope>NUCLEOTIDE SEQUENCE</scope>
    <source>
        <strain evidence="1">KCTC 42249</strain>
    </source>
</reference>
<dbReference type="Pfam" id="PF05962">
    <property type="entry name" value="HutD"/>
    <property type="match status" value="1"/>
</dbReference>
<dbReference type="CDD" id="cd20293">
    <property type="entry name" value="cupin_HutD_N"/>
    <property type="match status" value="1"/>
</dbReference>
<dbReference type="InterPro" id="IPR010282">
    <property type="entry name" value="Uncharacterised_HutD/Ves"/>
</dbReference>
<accession>A0A8J3DPL7</accession>
<dbReference type="PANTHER" id="PTHR37943:SF1">
    <property type="entry name" value="PROTEIN VES"/>
    <property type="match status" value="1"/>
</dbReference>
<dbReference type="InterPro" id="IPR011051">
    <property type="entry name" value="RmlC_Cupin_sf"/>
</dbReference>
<sequence length="196" mass="21504">MKILRAADYRRMPWKNGKGETTEIAVFPPNAGLDDFAWRVSMADVVEDGPFSTFPDIDRTLSVLQGEGIELAVSGLKEVRLDRDSEPFSFPADTHTSARLINGPITDLNVMTRRGAFRHTVRRGTLDDLGDLDADLTMLLCHEGEIDLVTGGEKVELKALDAVLLPSRVRVDVGGSLSASIFVFAFDPIDQDSARD</sequence>
<proteinExistence type="predicted"/>
<reference evidence="1" key="1">
    <citation type="journal article" date="2014" name="Int. J. Syst. Evol. Microbiol.">
        <title>Complete genome sequence of Corynebacterium casei LMG S-19264T (=DSM 44701T), isolated from a smear-ripened cheese.</title>
        <authorList>
            <consortium name="US DOE Joint Genome Institute (JGI-PGF)"/>
            <person name="Walter F."/>
            <person name="Albersmeier A."/>
            <person name="Kalinowski J."/>
            <person name="Ruckert C."/>
        </authorList>
    </citation>
    <scope>NUCLEOTIDE SEQUENCE</scope>
    <source>
        <strain evidence="1">KCTC 42249</strain>
    </source>
</reference>
<name>A0A8J3DPL7_9HYPH</name>
<dbReference type="SUPFAM" id="SSF51182">
    <property type="entry name" value="RmlC-like cupins"/>
    <property type="match status" value="1"/>
</dbReference>